<feature type="chain" id="PRO_5042316030" description="Endo-chitosanase" evidence="10">
    <location>
        <begin position="19"/>
        <end position="292"/>
    </location>
</feature>
<keyword evidence="5 10" id="KW-0732">Signal</keyword>
<organism evidence="11 12">
    <name type="scientific">Echria macrotheca</name>
    <dbReference type="NCBI Taxonomy" id="438768"/>
    <lineage>
        <taxon>Eukaryota</taxon>
        <taxon>Fungi</taxon>
        <taxon>Dikarya</taxon>
        <taxon>Ascomycota</taxon>
        <taxon>Pezizomycotina</taxon>
        <taxon>Sordariomycetes</taxon>
        <taxon>Sordariomycetidae</taxon>
        <taxon>Sordariales</taxon>
        <taxon>Schizotheciaceae</taxon>
        <taxon>Echria</taxon>
    </lineage>
</organism>
<keyword evidence="12" id="KW-1185">Reference proteome</keyword>
<dbReference type="GO" id="GO:0016977">
    <property type="term" value="F:chitosanase activity"/>
    <property type="evidence" value="ECO:0007669"/>
    <property type="project" value="UniProtKB-EC"/>
</dbReference>
<dbReference type="AlphaFoldDB" id="A0AAJ0BNK3"/>
<dbReference type="Pfam" id="PF07335">
    <property type="entry name" value="Glyco_hydro_75"/>
    <property type="match status" value="1"/>
</dbReference>
<dbReference type="PANTHER" id="PTHR42061">
    <property type="entry name" value="ENDO-CHITOSANASE"/>
    <property type="match status" value="1"/>
</dbReference>
<evidence type="ECO:0000256" key="6">
    <source>
        <dbReference type="ARBA" id="ARBA00022801"/>
    </source>
</evidence>
<comment type="function">
    <text evidence="10">Chitosanase catalyzing the endo-type cleavage of chitosan, the deacylated form of chitin. Chitosanase may be crucial in the degradation of the deacetylated portion of chitin in the fungal cell wall.</text>
</comment>
<evidence type="ECO:0000256" key="7">
    <source>
        <dbReference type="ARBA" id="ARBA00023277"/>
    </source>
</evidence>
<comment type="catalytic activity">
    <reaction evidence="1 10">
        <text>Endohydrolysis of beta-(1-&gt;4)-linkages between D-glucosamine residues in a partly acetylated chitosan.</text>
        <dbReference type="EC" id="3.2.1.132"/>
    </reaction>
</comment>
<accession>A0AAJ0BNK3</accession>
<evidence type="ECO:0000256" key="5">
    <source>
        <dbReference type="ARBA" id="ARBA00022729"/>
    </source>
</evidence>
<comment type="subcellular location">
    <subcellularLocation>
        <location evidence="2 10">Secreted</location>
    </subcellularLocation>
</comment>
<dbReference type="Proteomes" id="UP001239445">
    <property type="component" value="Unassembled WGS sequence"/>
</dbReference>
<protein>
    <recommendedName>
        <fullName evidence="10">Endo-chitosanase</fullName>
        <ecNumber evidence="10">3.2.1.132</ecNumber>
    </recommendedName>
</protein>
<evidence type="ECO:0000256" key="9">
    <source>
        <dbReference type="ARBA" id="ARBA00023326"/>
    </source>
</evidence>
<dbReference type="EC" id="3.2.1.132" evidence="10"/>
<evidence type="ECO:0000313" key="12">
    <source>
        <dbReference type="Proteomes" id="UP001239445"/>
    </source>
</evidence>
<evidence type="ECO:0000256" key="10">
    <source>
        <dbReference type="RuleBase" id="RU361208"/>
    </source>
</evidence>
<proteinExistence type="inferred from homology"/>
<keyword evidence="7" id="KW-0119">Carbohydrate metabolism</keyword>
<evidence type="ECO:0000256" key="2">
    <source>
        <dbReference type="ARBA" id="ARBA00004613"/>
    </source>
</evidence>
<comment type="caution">
    <text evidence="11">The sequence shown here is derived from an EMBL/GenBank/DDBJ whole genome shotgun (WGS) entry which is preliminary data.</text>
</comment>
<comment type="similarity">
    <text evidence="3 10">Belongs to the glycosyl hydrolase 75 family.</text>
</comment>
<keyword evidence="4" id="KW-0964">Secreted</keyword>
<keyword evidence="6 10" id="KW-0378">Hydrolase</keyword>
<evidence type="ECO:0000256" key="1">
    <source>
        <dbReference type="ARBA" id="ARBA00000405"/>
    </source>
</evidence>
<dbReference type="PANTHER" id="PTHR42061:SF6">
    <property type="entry name" value="ENDO-CHITOSANASE"/>
    <property type="match status" value="1"/>
</dbReference>
<dbReference type="InterPro" id="IPR009939">
    <property type="entry name" value="Chitosanase_fungal"/>
</dbReference>
<evidence type="ECO:0000256" key="8">
    <source>
        <dbReference type="ARBA" id="ARBA00023295"/>
    </source>
</evidence>
<gene>
    <name evidence="11" type="ORF">QBC47DRAFT_336137</name>
</gene>
<keyword evidence="8 10" id="KW-0326">Glycosidase</keyword>
<feature type="signal peptide" evidence="10">
    <location>
        <begin position="1"/>
        <end position="18"/>
    </location>
</feature>
<evidence type="ECO:0000256" key="4">
    <source>
        <dbReference type="ARBA" id="ARBA00022525"/>
    </source>
</evidence>
<dbReference type="GO" id="GO:0005576">
    <property type="term" value="C:extracellular region"/>
    <property type="evidence" value="ECO:0007669"/>
    <property type="project" value="UniProtKB-SubCell"/>
</dbReference>
<keyword evidence="9 10" id="KW-0624">Polysaccharide degradation</keyword>
<reference evidence="11" key="1">
    <citation type="submission" date="2023-06" db="EMBL/GenBank/DDBJ databases">
        <title>Genome-scale phylogeny and comparative genomics of the fungal order Sordariales.</title>
        <authorList>
            <consortium name="Lawrence Berkeley National Laboratory"/>
            <person name="Hensen N."/>
            <person name="Bonometti L."/>
            <person name="Westerberg I."/>
            <person name="Brannstrom I.O."/>
            <person name="Guillou S."/>
            <person name="Cros-Aarteil S."/>
            <person name="Calhoun S."/>
            <person name="Haridas S."/>
            <person name="Kuo A."/>
            <person name="Mondo S."/>
            <person name="Pangilinan J."/>
            <person name="Riley R."/>
            <person name="Labutti K."/>
            <person name="Andreopoulos B."/>
            <person name="Lipzen A."/>
            <person name="Chen C."/>
            <person name="Yanf M."/>
            <person name="Daum C."/>
            <person name="Ng V."/>
            <person name="Clum A."/>
            <person name="Steindorff A."/>
            <person name="Ohm R."/>
            <person name="Martin F."/>
            <person name="Silar P."/>
            <person name="Natvig D."/>
            <person name="Lalanne C."/>
            <person name="Gautier V."/>
            <person name="Ament-Velasquez S.L."/>
            <person name="Kruys A."/>
            <person name="Hutchinson M.I."/>
            <person name="Powell A.J."/>
            <person name="Barry K."/>
            <person name="Miller A.N."/>
            <person name="Grigoriev I.V."/>
            <person name="Debuchy R."/>
            <person name="Gladieux P."/>
            <person name="Thoren M.H."/>
            <person name="Johannesson H."/>
        </authorList>
    </citation>
    <scope>NUCLEOTIDE SEQUENCE</scope>
    <source>
        <strain evidence="11">PSN4</strain>
    </source>
</reference>
<evidence type="ECO:0000256" key="3">
    <source>
        <dbReference type="ARBA" id="ARBA00007799"/>
    </source>
</evidence>
<dbReference type="GO" id="GO:0000272">
    <property type="term" value="P:polysaccharide catabolic process"/>
    <property type="evidence" value="ECO:0007669"/>
    <property type="project" value="UniProtKB-KW"/>
</dbReference>
<sequence>MEISVLFVFLFISCAATARQVPQNLRNFYNTLTTCSNKLASGFWSTDGGSPSFSYCGDHLADDGIVYIKANMDIDCDGAQGGSADDGRCGASTDTQSITAFQQTVRQYGKGIRDLNANVHPYVVFGNTGSKPGWESFDPQQYGIEPLSVMAVVCGDQLVYGVWGDTNGDDGDHPVVGEASISLATACFGKTVNGNSGHDQNDVLYIAFAGSKAVPGADGANWAARNCADFQKSIESLGDSLVAQIEGGDGSGGDGEVDGNCEWPGHCAGAACSSNDDCSDVLACVNRVCAMG</sequence>
<evidence type="ECO:0000313" key="11">
    <source>
        <dbReference type="EMBL" id="KAK1761600.1"/>
    </source>
</evidence>
<name>A0AAJ0BNK3_9PEZI</name>
<dbReference type="EMBL" id="MU839827">
    <property type="protein sequence ID" value="KAK1761600.1"/>
    <property type="molecule type" value="Genomic_DNA"/>
</dbReference>